<dbReference type="EMBL" id="SMAK01000011">
    <property type="protein sequence ID" value="TCT06432.1"/>
    <property type="molecule type" value="Genomic_DNA"/>
</dbReference>
<dbReference type="GO" id="GO:0042597">
    <property type="term" value="C:periplasmic space"/>
    <property type="evidence" value="ECO:0007669"/>
    <property type="project" value="UniProtKB-SubCell"/>
</dbReference>
<evidence type="ECO:0000313" key="6">
    <source>
        <dbReference type="Proteomes" id="UP000295678"/>
    </source>
</evidence>
<evidence type="ECO:0000313" key="5">
    <source>
        <dbReference type="EMBL" id="TCT06432.1"/>
    </source>
</evidence>
<proteinExistence type="inferred from homology"/>
<protein>
    <submittedName>
        <fullName evidence="5">Carbohydrate ABC transporter substrate-binding protein (CUT1 family)</fullName>
    </submittedName>
</protein>
<reference evidence="5 6" key="1">
    <citation type="submission" date="2019-03" db="EMBL/GenBank/DDBJ databases">
        <title>Genomic Encyclopedia of Type Strains, Phase IV (KMG-IV): sequencing the most valuable type-strain genomes for metagenomic binning, comparative biology and taxonomic classification.</title>
        <authorList>
            <person name="Goeker M."/>
        </authorList>
    </citation>
    <scope>NUCLEOTIDE SEQUENCE [LARGE SCALE GENOMIC DNA]</scope>
    <source>
        <strain evidence="5 6">DSM 19345</strain>
    </source>
</reference>
<keyword evidence="3" id="KW-0574">Periplasm</keyword>
<comment type="similarity">
    <text evidence="2">Belongs to the bacterial solute-binding protein 1 family.</text>
</comment>
<comment type="caution">
    <text evidence="5">The sequence shown here is derived from an EMBL/GenBank/DDBJ whole genome shotgun (WGS) entry which is preliminary data.</text>
</comment>
<dbReference type="SUPFAM" id="SSF53850">
    <property type="entry name" value="Periplasmic binding protein-like II"/>
    <property type="match status" value="1"/>
</dbReference>
<dbReference type="InterPro" id="IPR006059">
    <property type="entry name" value="SBP"/>
</dbReference>
<sequence>MNALMRSAAAVAVASGLSLTPAQAATEIQLFFPVPVQGKLANEMENLVARFNSEHPDIKVTPVYTGSYDETNLKTRAAIKAGQPPAAVIMSASFILEYVINGEVEPYDELIAAEGKTPAEFMDDFWPALHGNALIDGKVYGVPFHNSTPLLYYNVRLFEEAGLDPDNPPATWAEWIDAAQKLTRRNGDKVEQWGVMMPTTYDYLGWITSALNMSNGGQYYNQNYAGEVYYDTPTMLGALNLLHDMVFEYKVMPEGVNDANSVTSAFFAGQLGTMILSTGSLSFVRENMKEPYRVAFVPRNVRNAVPIGGASLMMPKGLSEEQKKAGFELVKWLTSPEISGHWSRFTGYFAPNRHAYDSDEMKAFLVEHPDAKVALDQLAHAGSWFATYNTVGVRKALEDEVQAVLSGKKDPAQALKDAQAAADALMRPYVEATALSYLN</sequence>
<feature type="chain" id="PRO_5020279166" evidence="4">
    <location>
        <begin position="25"/>
        <end position="439"/>
    </location>
</feature>
<dbReference type="PANTHER" id="PTHR43649">
    <property type="entry name" value="ARABINOSE-BINDING PROTEIN-RELATED"/>
    <property type="match status" value="1"/>
</dbReference>
<dbReference type="InterPro" id="IPR050490">
    <property type="entry name" value="Bact_solute-bd_prot1"/>
</dbReference>
<dbReference type="CDD" id="cd14748">
    <property type="entry name" value="PBP2_UgpB"/>
    <property type="match status" value="1"/>
</dbReference>
<keyword evidence="4" id="KW-0732">Signal</keyword>
<evidence type="ECO:0000256" key="4">
    <source>
        <dbReference type="SAM" id="SignalP"/>
    </source>
</evidence>
<dbReference type="PANTHER" id="PTHR43649:SF30">
    <property type="entry name" value="ABC TRANSPORTER SUBSTRATE-BINDING PROTEIN"/>
    <property type="match status" value="1"/>
</dbReference>
<dbReference type="RefSeq" id="WP_132807505.1">
    <property type="nucleotide sequence ID" value="NZ_SMAK01000011.1"/>
</dbReference>
<feature type="signal peptide" evidence="4">
    <location>
        <begin position="1"/>
        <end position="24"/>
    </location>
</feature>
<gene>
    <name evidence="5" type="ORF">EDC22_11115</name>
</gene>
<accession>A0A4R3M0C7</accession>
<evidence type="ECO:0000256" key="2">
    <source>
        <dbReference type="ARBA" id="ARBA00008520"/>
    </source>
</evidence>
<dbReference type="Gene3D" id="3.40.190.10">
    <property type="entry name" value="Periplasmic binding protein-like II"/>
    <property type="match status" value="2"/>
</dbReference>
<name>A0A4R3M0C7_9HYPH</name>
<dbReference type="OrthoDB" id="9805950at2"/>
<evidence type="ECO:0000256" key="3">
    <source>
        <dbReference type="ARBA" id="ARBA00022764"/>
    </source>
</evidence>
<dbReference type="AlphaFoldDB" id="A0A4R3M0C7"/>
<comment type="subcellular location">
    <subcellularLocation>
        <location evidence="1">Periplasm</location>
    </subcellularLocation>
</comment>
<dbReference type="Pfam" id="PF13416">
    <property type="entry name" value="SBP_bac_8"/>
    <property type="match status" value="1"/>
</dbReference>
<keyword evidence="6" id="KW-1185">Reference proteome</keyword>
<organism evidence="5 6">
    <name type="scientific">Tepidamorphus gemmatus</name>
    <dbReference type="NCBI Taxonomy" id="747076"/>
    <lineage>
        <taxon>Bacteria</taxon>
        <taxon>Pseudomonadati</taxon>
        <taxon>Pseudomonadota</taxon>
        <taxon>Alphaproteobacteria</taxon>
        <taxon>Hyphomicrobiales</taxon>
        <taxon>Tepidamorphaceae</taxon>
        <taxon>Tepidamorphus</taxon>
    </lineage>
</organism>
<dbReference type="Proteomes" id="UP000295678">
    <property type="component" value="Unassembled WGS sequence"/>
</dbReference>
<evidence type="ECO:0000256" key="1">
    <source>
        <dbReference type="ARBA" id="ARBA00004418"/>
    </source>
</evidence>